<evidence type="ECO:0000313" key="7">
    <source>
        <dbReference type="EMBL" id="MDN5211359.1"/>
    </source>
</evidence>
<dbReference type="Gene3D" id="1.10.1740.10">
    <property type="match status" value="1"/>
</dbReference>
<dbReference type="SUPFAM" id="SSF88659">
    <property type="entry name" value="Sigma3 and sigma4 domains of RNA polymerase sigma factors"/>
    <property type="match status" value="1"/>
</dbReference>
<dbReference type="SUPFAM" id="SSF88946">
    <property type="entry name" value="Sigma2 domain of RNA polymerase sigma factors"/>
    <property type="match status" value="1"/>
</dbReference>
<dbReference type="Gene3D" id="1.10.10.10">
    <property type="entry name" value="Winged helix-like DNA-binding domain superfamily/Winged helix DNA-binding domain"/>
    <property type="match status" value="1"/>
</dbReference>
<dbReference type="InterPro" id="IPR013325">
    <property type="entry name" value="RNA_pol_sigma_r2"/>
</dbReference>
<organism evidence="7 8">
    <name type="scientific">Agaribacillus aureus</name>
    <dbReference type="NCBI Taxonomy" id="3051825"/>
    <lineage>
        <taxon>Bacteria</taxon>
        <taxon>Pseudomonadati</taxon>
        <taxon>Bacteroidota</taxon>
        <taxon>Cytophagia</taxon>
        <taxon>Cytophagales</taxon>
        <taxon>Splendidivirgaceae</taxon>
        <taxon>Agaribacillus</taxon>
    </lineage>
</organism>
<dbReference type="InterPro" id="IPR007627">
    <property type="entry name" value="RNA_pol_sigma70_r2"/>
</dbReference>
<feature type="domain" description="RNA polymerase sigma-70 region 2" evidence="5">
    <location>
        <begin position="36"/>
        <end position="102"/>
    </location>
</feature>
<dbReference type="Pfam" id="PF08281">
    <property type="entry name" value="Sigma70_r4_2"/>
    <property type="match status" value="1"/>
</dbReference>
<evidence type="ECO:0000256" key="4">
    <source>
        <dbReference type="ARBA" id="ARBA00023163"/>
    </source>
</evidence>
<gene>
    <name evidence="7" type="ORF">QQ020_04835</name>
</gene>
<proteinExistence type="inferred from homology"/>
<keyword evidence="4" id="KW-0804">Transcription</keyword>
<keyword evidence="8" id="KW-1185">Reference proteome</keyword>
<dbReference type="InterPro" id="IPR039425">
    <property type="entry name" value="RNA_pol_sigma-70-like"/>
</dbReference>
<feature type="domain" description="RNA polymerase sigma factor 70 region 4 type 2" evidence="6">
    <location>
        <begin position="137"/>
        <end position="189"/>
    </location>
</feature>
<evidence type="ECO:0000256" key="3">
    <source>
        <dbReference type="ARBA" id="ARBA00023082"/>
    </source>
</evidence>
<evidence type="ECO:0000256" key="2">
    <source>
        <dbReference type="ARBA" id="ARBA00023015"/>
    </source>
</evidence>
<evidence type="ECO:0000259" key="5">
    <source>
        <dbReference type="Pfam" id="PF04542"/>
    </source>
</evidence>
<dbReference type="NCBIfam" id="TIGR02937">
    <property type="entry name" value="sigma70-ECF"/>
    <property type="match status" value="1"/>
</dbReference>
<evidence type="ECO:0000313" key="8">
    <source>
        <dbReference type="Proteomes" id="UP001172083"/>
    </source>
</evidence>
<dbReference type="InterPro" id="IPR014284">
    <property type="entry name" value="RNA_pol_sigma-70_dom"/>
</dbReference>
<dbReference type="RefSeq" id="WP_346756694.1">
    <property type="nucleotide sequence ID" value="NZ_JAUJEB010000001.1"/>
</dbReference>
<evidence type="ECO:0000259" key="6">
    <source>
        <dbReference type="Pfam" id="PF08281"/>
    </source>
</evidence>
<comment type="caution">
    <text evidence="7">The sequence shown here is derived from an EMBL/GenBank/DDBJ whole genome shotgun (WGS) entry which is preliminary data.</text>
</comment>
<dbReference type="CDD" id="cd06171">
    <property type="entry name" value="Sigma70_r4"/>
    <property type="match status" value="1"/>
</dbReference>
<evidence type="ECO:0000256" key="1">
    <source>
        <dbReference type="ARBA" id="ARBA00010641"/>
    </source>
</evidence>
<keyword evidence="2" id="KW-0805">Transcription regulation</keyword>
<dbReference type="PANTHER" id="PTHR43133">
    <property type="entry name" value="RNA POLYMERASE ECF-TYPE SIGMA FACTO"/>
    <property type="match status" value="1"/>
</dbReference>
<accession>A0ABT8L0V5</accession>
<name>A0ABT8L0V5_9BACT</name>
<comment type="similarity">
    <text evidence="1">Belongs to the sigma-70 factor family. ECF subfamily.</text>
</comment>
<reference evidence="7" key="1">
    <citation type="submission" date="2023-06" db="EMBL/GenBank/DDBJ databases">
        <title>Genomic of Agaribacillus aureum.</title>
        <authorList>
            <person name="Wang G."/>
        </authorList>
    </citation>
    <scope>NUCLEOTIDE SEQUENCE</scope>
    <source>
        <strain evidence="7">BMA12</strain>
    </source>
</reference>
<dbReference type="InterPro" id="IPR013324">
    <property type="entry name" value="RNA_pol_sigma_r3/r4-like"/>
</dbReference>
<dbReference type="InterPro" id="IPR036388">
    <property type="entry name" value="WH-like_DNA-bd_sf"/>
</dbReference>
<dbReference type="InterPro" id="IPR013249">
    <property type="entry name" value="RNA_pol_sigma70_r4_t2"/>
</dbReference>
<dbReference type="Proteomes" id="UP001172083">
    <property type="component" value="Unassembled WGS sequence"/>
</dbReference>
<dbReference type="EMBL" id="JAUJEB010000001">
    <property type="protein sequence ID" value="MDN5211359.1"/>
    <property type="molecule type" value="Genomic_DNA"/>
</dbReference>
<protein>
    <submittedName>
        <fullName evidence="7">Sigma-70 family RNA polymerase sigma factor</fullName>
    </submittedName>
</protein>
<dbReference type="PANTHER" id="PTHR43133:SF46">
    <property type="entry name" value="RNA POLYMERASE SIGMA-70 FACTOR ECF SUBFAMILY"/>
    <property type="match status" value="1"/>
</dbReference>
<keyword evidence="3" id="KW-0731">Sigma factor</keyword>
<sequence>MEDLGDHKEHKNCKILKSEEVWNHFRQDNAKALGILYDRYVDDLYHYGQRITKDQELIKDCIQDLFVDIWEKRKKFPEVHSMKFYLFKGLKRKIIRKLIRNRKLPIDKNILEEYNFEIIFSCESELITRQISEHQQKQLLQSLNKLPRRQKEAITLKFLDEFSYKEVAAILSMSVKSTYHLIYRALGKLKENFPKVITFILLNSPF</sequence>
<dbReference type="Pfam" id="PF04542">
    <property type="entry name" value="Sigma70_r2"/>
    <property type="match status" value="1"/>
</dbReference>